<evidence type="ECO:0000313" key="3">
    <source>
        <dbReference type="Proteomes" id="UP000499080"/>
    </source>
</evidence>
<dbReference type="EMBL" id="BGPR01000107">
    <property type="protein sequence ID" value="GBL94921.1"/>
    <property type="molecule type" value="Genomic_DNA"/>
</dbReference>
<evidence type="ECO:0000256" key="1">
    <source>
        <dbReference type="SAM" id="Phobius"/>
    </source>
</evidence>
<organism evidence="2 3">
    <name type="scientific">Araneus ventricosus</name>
    <name type="common">Orbweaver spider</name>
    <name type="synonym">Epeira ventricosa</name>
    <dbReference type="NCBI Taxonomy" id="182803"/>
    <lineage>
        <taxon>Eukaryota</taxon>
        <taxon>Metazoa</taxon>
        <taxon>Ecdysozoa</taxon>
        <taxon>Arthropoda</taxon>
        <taxon>Chelicerata</taxon>
        <taxon>Arachnida</taxon>
        <taxon>Araneae</taxon>
        <taxon>Araneomorphae</taxon>
        <taxon>Entelegynae</taxon>
        <taxon>Araneoidea</taxon>
        <taxon>Araneidae</taxon>
        <taxon>Araneus</taxon>
    </lineage>
</organism>
<sequence length="159" mass="17688">MVFPRILCDDISSSDYGATDKASFSFSFSFLCLATAITGLAFIFLVVAVAFPWPRHFLAAVLTSSSEENLVPDKHSFICEKRKLSLGAKSGLYGVLYHTSHLKLCVKSGIGQVVWDLEHTTSLSDLKEQHCFVTCAYCRFPINFIGWAVNFTCRNIFSP</sequence>
<dbReference type="AlphaFoldDB" id="A0A4Y2BRT2"/>
<keyword evidence="1" id="KW-0472">Membrane</keyword>
<dbReference type="Proteomes" id="UP000499080">
    <property type="component" value="Unassembled WGS sequence"/>
</dbReference>
<keyword evidence="1" id="KW-1133">Transmembrane helix</keyword>
<name>A0A4Y2BRT2_ARAVE</name>
<accession>A0A4Y2BRT2</accession>
<protein>
    <submittedName>
        <fullName evidence="2">Uncharacterized protein</fullName>
    </submittedName>
</protein>
<reference evidence="2 3" key="1">
    <citation type="journal article" date="2019" name="Sci. Rep.">
        <title>Orb-weaving spider Araneus ventricosus genome elucidates the spidroin gene catalogue.</title>
        <authorList>
            <person name="Kono N."/>
            <person name="Nakamura H."/>
            <person name="Ohtoshi R."/>
            <person name="Moran D.A.P."/>
            <person name="Shinohara A."/>
            <person name="Yoshida Y."/>
            <person name="Fujiwara M."/>
            <person name="Mori M."/>
            <person name="Tomita M."/>
            <person name="Arakawa K."/>
        </authorList>
    </citation>
    <scope>NUCLEOTIDE SEQUENCE [LARGE SCALE GENOMIC DNA]</scope>
</reference>
<feature type="transmembrane region" description="Helical" evidence="1">
    <location>
        <begin position="26"/>
        <end position="51"/>
    </location>
</feature>
<comment type="caution">
    <text evidence="2">The sequence shown here is derived from an EMBL/GenBank/DDBJ whole genome shotgun (WGS) entry which is preliminary data.</text>
</comment>
<keyword evidence="1" id="KW-0812">Transmembrane</keyword>
<proteinExistence type="predicted"/>
<gene>
    <name evidence="2" type="ORF">AVEN_187441_1</name>
</gene>
<evidence type="ECO:0000313" key="2">
    <source>
        <dbReference type="EMBL" id="GBL94921.1"/>
    </source>
</evidence>
<keyword evidence="3" id="KW-1185">Reference proteome</keyword>